<dbReference type="EMBL" id="JADIMM010000103">
    <property type="protein sequence ID" value="MBO8458312.1"/>
    <property type="molecule type" value="Genomic_DNA"/>
</dbReference>
<name>A0A9D9N2U6_9SPIR</name>
<evidence type="ECO:0000313" key="2">
    <source>
        <dbReference type="EMBL" id="MBO8458312.1"/>
    </source>
</evidence>
<gene>
    <name evidence="2" type="ORF">IAA81_08835</name>
</gene>
<accession>A0A9D9N2U6</accession>
<proteinExistence type="predicted"/>
<dbReference type="AlphaFoldDB" id="A0A9D9N2U6"/>
<dbReference type="Pfam" id="PF12705">
    <property type="entry name" value="PDDEXK_1"/>
    <property type="match status" value="1"/>
</dbReference>
<feature type="domain" description="PD-(D/E)XK endonuclease-like" evidence="1">
    <location>
        <begin position="661"/>
        <end position="929"/>
    </location>
</feature>
<comment type="caution">
    <text evidence="2">The sequence shown here is derived from an EMBL/GenBank/DDBJ whole genome shotgun (WGS) entry which is preliminary data.</text>
</comment>
<organism evidence="2 3">
    <name type="scientific">Candidatus Gallitreponema excrementavium</name>
    <dbReference type="NCBI Taxonomy" id="2840840"/>
    <lineage>
        <taxon>Bacteria</taxon>
        <taxon>Pseudomonadati</taxon>
        <taxon>Spirochaetota</taxon>
        <taxon>Spirochaetia</taxon>
        <taxon>Spirochaetales</taxon>
        <taxon>Candidatus Gallitreponema</taxon>
    </lineage>
</organism>
<reference evidence="2" key="2">
    <citation type="journal article" date="2021" name="PeerJ">
        <title>Extensive microbial diversity within the chicken gut microbiome revealed by metagenomics and culture.</title>
        <authorList>
            <person name="Gilroy R."/>
            <person name="Ravi A."/>
            <person name="Getino M."/>
            <person name="Pursley I."/>
            <person name="Horton D.L."/>
            <person name="Alikhan N.F."/>
            <person name="Baker D."/>
            <person name="Gharbi K."/>
            <person name="Hall N."/>
            <person name="Watson M."/>
            <person name="Adriaenssens E.M."/>
            <person name="Foster-Nyarko E."/>
            <person name="Jarju S."/>
            <person name="Secka A."/>
            <person name="Antonio M."/>
            <person name="Oren A."/>
            <person name="Chaudhuri R.R."/>
            <person name="La Ragione R."/>
            <person name="Hildebrand F."/>
            <person name="Pallen M.J."/>
        </authorList>
    </citation>
    <scope>NUCLEOTIDE SEQUENCE</scope>
    <source>
        <strain evidence="2">10532</strain>
    </source>
</reference>
<dbReference type="InterPro" id="IPR011335">
    <property type="entry name" value="Restrct_endonuc-II-like"/>
</dbReference>
<sequence length="935" mass="107585">MSVDNYADLKPASLEELILQKLTENDNSVFVFPSSVAADLWAKKVMESDKVPVLNRQRFIVWDFFKENFLSVRNSQKKPVSSLIRSFYAKKITSENRKAPFLSKLIPQEYSDDSGIFADWLGKLLPQLKNFEKLVSGKSRNQLENDLLEILRLYGDFLKENNLFEPSWEKAPFRDNIFFPVNNPVFYIVFPETLSDFQEYENLLDSCENIRLLPVSGFPVENSGKLFEFLDTRQEIEFISCLLLHYHHEYRIPFEEMAISVPSVEDNGEYLLRELRLKNIPFSVRIGKPLGFTSIGRFFSLVYNCYNENYSFASLKALLLNRVIPWKDRTVIEDLISFGIEMHCVTSWNEGGKPVDIWKAAFSCRPKFWNENWEFRKERLKSWFMEFSSHLEALAGARSFKNLLTAYMIFRQEFFDTAAFSPEENLVMGRCIEKLEELISLEQDYPDLISVNPCKDFVSVLNEGVYVPQESSGGVNVFPYRVAAGSPYTLHIVFGANQDDCTVVYPGLDGIPSVEKSLLYSGNKNPDRDVSIPFFLSYILGSILEKSKELPVSGAVFTCASETFNGYKIPHVFFQDTGKNTKADFNFDKWSLFRDEKQLILGDKYKIKKLFPVQQMGFLNWYHRKSVSVSGSLLKAPFKDSPEIYNFLLNTKRFRDGLMVVSQSDLKEFYKCPASWFFRKFLRIEEMNLDSILADEKNIGTAVHEILEKFYFHIKETGKSPEDCISLLETFAGQVINSDNEFSGPLAKPVFEAMKEKLIALSTGIIQNDEEKGFTEKIISLEQDLYWQYKEIIYHGRIDKITLNDADSLTLIDYKTGELPPPQDYTLEPSSGAVLEDFQMPVYVTLAENSPGSVLRGRKIGGGVFVGKNSVRVVFPCKNGTRDNYENILMILHENAETFVERIKKLDFTVPEEVRYESCLGCGYRTLCRNTYRGN</sequence>
<evidence type="ECO:0000313" key="3">
    <source>
        <dbReference type="Proteomes" id="UP000823638"/>
    </source>
</evidence>
<dbReference type="Gene3D" id="3.90.320.10">
    <property type="match status" value="1"/>
</dbReference>
<reference evidence="2" key="1">
    <citation type="submission" date="2020-10" db="EMBL/GenBank/DDBJ databases">
        <authorList>
            <person name="Gilroy R."/>
        </authorList>
    </citation>
    <scope>NUCLEOTIDE SEQUENCE</scope>
    <source>
        <strain evidence="2">10532</strain>
    </source>
</reference>
<dbReference type="Proteomes" id="UP000823638">
    <property type="component" value="Unassembled WGS sequence"/>
</dbReference>
<dbReference type="InterPro" id="IPR038726">
    <property type="entry name" value="PDDEXK_AddAB-type"/>
</dbReference>
<dbReference type="SUPFAM" id="SSF52980">
    <property type="entry name" value="Restriction endonuclease-like"/>
    <property type="match status" value="1"/>
</dbReference>
<dbReference type="InterPro" id="IPR011604">
    <property type="entry name" value="PDDEXK-like_dom_sf"/>
</dbReference>
<dbReference type="SUPFAM" id="SSF52540">
    <property type="entry name" value="P-loop containing nucleoside triphosphate hydrolases"/>
    <property type="match status" value="1"/>
</dbReference>
<dbReference type="InterPro" id="IPR027417">
    <property type="entry name" value="P-loop_NTPase"/>
</dbReference>
<evidence type="ECO:0000259" key="1">
    <source>
        <dbReference type="Pfam" id="PF12705"/>
    </source>
</evidence>
<protein>
    <submittedName>
        <fullName evidence="2">PD-(D/E)XK nuclease family protein</fullName>
    </submittedName>
</protein>